<name>A0ABY9AW56_PARCI</name>
<evidence type="ECO:0000313" key="2">
    <source>
        <dbReference type="Proteomes" id="UP001242732"/>
    </source>
</evidence>
<protein>
    <submittedName>
        <fullName evidence="1">Uncharacterized protein</fullName>
    </submittedName>
</protein>
<keyword evidence="2" id="KW-1185">Reference proteome</keyword>
<dbReference type="EMBL" id="CP127363">
    <property type="protein sequence ID" value="WIY51145.1"/>
    <property type="molecule type" value="Genomic_DNA"/>
</dbReference>
<evidence type="ECO:0000313" key="1">
    <source>
        <dbReference type="EMBL" id="WIY51145.1"/>
    </source>
</evidence>
<organism evidence="1 2">
    <name type="scientific">Paracidovorax citrulli</name>
    <name type="common">Acidovorax citrulli</name>
    <dbReference type="NCBI Taxonomy" id="80869"/>
    <lineage>
        <taxon>Bacteria</taxon>
        <taxon>Pseudomonadati</taxon>
        <taxon>Pseudomonadota</taxon>
        <taxon>Betaproteobacteria</taxon>
        <taxon>Burkholderiales</taxon>
        <taxon>Comamonadaceae</taxon>
        <taxon>Paracidovorax</taxon>
    </lineage>
</organism>
<proteinExistence type="predicted"/>
<reference evidence="1 2" key="1">
    <citation type="submission" date="2023-06" db="EMBL/GenBank/DDBJ databases">
        <authorList>
            <person name="Ham H."/>
            <person name="Park D.S."/>
        </authorList>
    </citation>
    <scope>NUCLEOTIDE SEQUENCE [LARGE SCALE GENOMIC DNA]</scope>
    <source>
        <strain evidence="1 2">KACC 17005</strain>
    </source>
</reference>
<sequence length="101" mass="11227">MDQTFTINLLIRQVEEYAAGKIGDVARGSETPRLAALLMQKYGRGIVDAVAVVFDDPRIADPISKAVDEATSEIDPTWREHDRERWAGFRSDVTCMGRTTG</sequence>
<gene>
    <name evidence="1" type="ORF">QRO08_11475</name>
</gene>
<dbReference type="Proteomes" id="UP001242732">
    <property type="component" value="Chromosome"/>
</dbReference>
<accession>A0ABY9AW56</accession>
<dbReference type="RefSeq" id="WP_041827444.1">
    <property type="nucleotide sequence ID" value="NZ_CP023687.1"/>
</dbReference>